<dbReference type="EMBL" id="NAJQ01000104">
    <property type="protein sequence ID" value="TKA78818.1"/>
    <property type="molecule type" value="Genomic_DNA"/>
</dbReference>
<feature type="compositionally biased region" description="Polar residues" evidence="1">
    <location>
        <begin position="32"/>
        <end position="50"/>
    </location>
</feature>
<protein>
    <submittedName>
        <fullName evidence="2">Uncharacterized protein</fullName>
    </submittedName>
</protein>
<dbReference type="OrthoDB" id="3649678at2759"/>
<feature type="compositionally biased region" description="Basic and acidic residues" evidence="1">
    <location>
        <begin position="81"/>
        <end position="92"/>
    </location>
</feature>
<evidence type="ECO:0000313" key="2">
    <source>
        <dbReference type="EMBL" id="TKA78818.1"/>
    </source>
</evidence>
<proteinExistence type="predicted"/>
<accession>A0A4U0XT04</accession>
<keyword evidence="3" id="KW-1185">Reference proteome</keyword>
<dbReference type="Proteomes" id="UP000309340">
    <property type="component" value="Unassembled WGS sequence"/>
</dbReference>
<sequence length="92" mass="9327">MTSGMRDALKGNGGGLQGLSQNLGETFAGEANPQTSKQKAATEASSSLNDFANRKGEGGGATTAGTSVSGADQVKNMHTGTADHLDMNLRKD</sequence>
<evidence type="ECO:0000313" key="3">
    <source>
        <dbReference type="Proteomes" id="UP000309340"/>
    </source>
</evidence>
<name>A0A4U0XT04_9PEZI</name>
<feature type="region of interest" description="Disordered" evidence="1">
    <location>
        <begin position="1"/>
        <end position="92"/>
    </location>
</feature>
<comment type="caution">
    <text evidence="2">The sequence shown here is derived from an EMBL/GenBank/DDBJ whole genome shotgun (WGS) entry which is preliminary data.</text>
</comment>
<gene>
    <name evidence="2" type="ORF">B0A55_02244</name>
</gene>
<reference evidence="2 3" key="1">
    <citation type="submission" date="2017-03" db="EMBL/GenBank/DDBJ databases">
        <title>Genomes of endolithic fungi from Antarctica.</title>
        <authorList>
            <person name="Coleine C."/>
            <person name="Masonjones S."/>
            <person name="Stajich J.E."/>
        </authorList>
    </citation>
    <scope>NUCLEOTIDE SEQUENCE [LARGE SCALE GENOMIC DNA]</scope>
    <source>
        <strain evidence="2 3">CCFEE 5184</strain>
    </source>
</reference>
<organism evidence="2 3">
    <name type="scientific">Friedmanniomyces simplex</name>
    <dbReference type="NCBI Taxonomy" id="329884"/>
    <lineage>
        <taxon>Eukaryota</taxon>
        <taxon>Fungi</taxon>
        <taxon>Dikarya</taxon>
        <taxon>Ascomycota</taxon>
        <taxon>Pezizomycotina</taxon>
        <taxon>Dothideomycetes</taxon>
        <taxon>Dothideomycetidae</taxon>
        <taxon>Mycosphaerellales</taxon>
        <taxon>Teratosphaeriaceae</taxon>
        <taxon>Friedmanniomyces</taxon>
    </lineage>
</organism>
<evidence type="ECO:0000256" key="1">
    <source>
        <dbReference type="SAM" id="MobiDB-lite"/>
    </source>
</evidence>
<dbReference type="AlphaFoldDB" id="A0A4U0XT04"/>